<comment type="caution">
    <text evidence="6">The sequence shown here is derived from an EMBL/GenBank/DDBJ whole genome shotgun (WGS) entry which is preliminary data.</text>
</comment>
<evidence type="ECO:0000256" key="4">
    <source>
        <dbReference type="ARBA" id="ARBA00022691"/>
    </source>
</evidence>
<dbReference type="KEGG" id="tasa:A1Q1_05693"/>
<dbReference type="AlphaFoldDB" id="J4U6J3"/>
<organism evidence="6 7">
    <name type="scientific">Trichosporon asahii var. asahii (strain ATCC 90039 / CBS 2479 / JCM 2466 / KCTC 7840 / NBRC 103889/ NCYC 2677 / UAMH 7654)</name>
    <name type="common">Yeast</name>
    <dbReference type="NCBI Taxonomy" id="1186058"/>
    <lineage>
        <taxon>Eukaryota</taxon>
        <taxon>Fungi</taxon>
        <taxon>Dikarya</taxon>
        <taxon>Basidiomycota</taxon>
        <taxon>Agaricomycotina</taxon>
        <taxon>Tremellomycetes</taxon>
        <taxon>Trichosporonales</taxon>
        <taxon>Trichosporonaceae</taxon>
        <taxon>Trichosporon</taxon>
    </lineage>
</organism>
<keyword evidence="3" id="KW-0808">Transferase</keyword>
<evidence type="ECO:0000256" key="2">
    <source>
        <dbReference type="ARBA" id="ARBA00022603"/>
    </source>
</evidence>
<dbReference type="GO" id="GO:0032259">
    <property type="term" value="P:methylation"/>
    <property type="evidence" value="ECO:0007669"/>
    <property type="project" value="UniProtKB-KW"/>
</dbReference>
<protein>
    <recommendedName>
        <fullName evidence="8">Thiopurine S-methyltransferase</fullName>
    </recommendedName>
</protein>
<dbReference type="HOGENOM" id="CLU_056435_1_1_1"/>
<dbReference type="SUPFAM" id="SSF53335">
    <property type="entry name" value="S-adenosyl-L-methionine-dependent methyltransferases"/>
    <property type="match status" value="2"/>
</dbReference>
<dbReference type="RefSeq" id="XP_014176377.1">
    <property type="nucleotide sequence ID" value="XM_014320902.1"/>
</dbReference>
<dbReference type="EMBL" id="ALBS01000321">
    <property type="protein sequence ID" value="EJT45780.1"/>
    <property type="molecule type" value="Genomic_DNA"/>
</dbReference>
<keyword evidence="1" id="KW-0597">Phosphoprotein</keyword>
<evidence type="ECO:0000256" key="3">
    <source>
        <dbReference type="ARBA" id="ARBA00022679"/>
    </source>
</evidence>
<evidence type="ECO:0000256" key="1">
    <source>
        <dbReference type="ARBA" id="ARBA00022553"/>
    </source>
</evidence>
<gene>
    <name evidence="6" type="ORF">A1Q1_05693</name>
</gene>
<feature type="region of interest" description="Disordered" evidence="5">
    <location>
        <begin position="226"/>
        <end position="248"/>
    </location>
</feature>
<accession>J4U6J3</accession>
<dbReference type="PROSITE" id="PS51585">
    <property type="entry name" value="SAM_MT_TPMT"/>
    <property type="match status" value="1"/>
</dbReference>
<keyword evidence="2" id="KW-0489">Methyltransferase</keyword>
<keyword evidence="4" id="KW-0949">S-adenosyl-L-methionine</keyword>
<dbReference type="InterPro" id="IPR029063">
    <property type="entry name" value="SAM-dependent_MTases_sf"/>
</dbReference>
<reference evidence="6 7" key="1">
    <citation type="journal article" date="2012" name="Eukaryot. Cell">
        <title>Draft genome sequence of CBS 2479, the standard type strain of Trichosporon asahii.</title>
        <authorList>
            <person name="Yang R.Y."/>
            <person name="Li H.T."/>
            <person name="Zhu H."/>
            <person name="Zhou G.P."/>
            <person name="Wang M."/>
            <person name="Wang L."/>
        </authorList>
    </citation>
    <scope>NUCLEOTIDE SEQUENCE [LARGE SCALE GENOMIC DNA]</scope>
    <source>
        <strain evidence="7">ATCC 90039 / CBS 2479 / JCM 2466 / KCTC 7840 / NCYC 2677 / UAMH 7654</strain>
    </source>
</reference>
<dbReference type="PANTHER" id="PTHR32183">
    <property type="match status" value="1"/>
</dbReference>
<evidence type="ECO:0000313" key="6">
    <source>
        <dbReference type="EMBL" id="EJT45780.1"/>
    </source>
</evidence>
<evidence type="ECO:0000313" key="7">
    <source>
        <dbReference type="Proteomes" id="UP000002748"/>
    </source>
</evidence>
<dbReference type="Proteomes" id="UP000002748">
    <property type="component" value="Unassembled WGS sequence"/>
</dbReference>
<dbReference type="GO" id="GO:0008757">
    <property type="term" value="F:S-adenosylmethionine-dependent methyltransferase activity"/>
    <property type="evidence" value="ECO:0007669"/>
    <property type="project" value="InterPro"/>
</dbReference>
<name>J4U6J3_TRIAS</name>
<dbReference type="VEuPathDB" id="FungiDB:A1Q1_05693"/>
<dbReference type="InterPro" id="IPR008854">
    <property type="entry name" value="TPMT"/>
</dbReference>
<sequence length="248" mass="27791">MSASAPPAAPTDPKRYIDGWEKKWVDNNIHWDQGKSHGALVKFLNDDTETAKAGIPKGGWAFVPGCGQPLVGTALPAEKRKARLRGPPSTANNQGYDVDLFARHGLDTIGLDVAPTGVVAANKWLESQPPRNARALVQQGDFFAYKPDELFDLIYDYTFLCALPPAMRKDWARRMAQLSKDAPSTRLVTLMYPLNGDPNIGPPFRLTEEEYHELLDDEWEITWERAIPEDEKRKGPPGDEKLAVWKRK</sequence>
<evidence type="ECO:0000256" key="5">
    <source>
        <dbReference type="SAM" id="MobiDB-lite"/>
    </source>
</evidence>
<dbReference type="OrthoDB" id="276151at2759"/>
<dbReference type="PANTHER" id="PTHR32183:SF6">
    <property type="entry name" value="CYSTEINE SULFINATE DESULFINASE_CYSTEINE DESULFURASE AND RELATED ENZYMES"/>
    <property type="match status" value="1"/>
</dbReference>
<proteinExistence type="predicted"/>
<evidence type="ECO:0008006" key="8">
    <source>
        <dbReference type="Google" id="ProtNLM"/>
    </source>
</evidence>
<dbReference type="GeneID" id="25989205"/>
<dbReference type="Gene3D" id="3.40.50.150">
    <property type="entry name" value="Vaccinia Virus protein VP39"/>
    <property type="match status" value="2"/>
</dbReference>
<dbReference type="Pfam" id="PF05724">
    <property type="entry name" value="TPMT"/>
    <property type="match status" value="2"/>
</dbReference>